<dbReference type="AlphaFoldDB" id="A0ABD6DV52"/>
<reference evidence="2 3" key="1">
    <citation type="journal article" date="2019" name="Int. J. Syst. Evol. Microbiol.">
        <title>The Global Catalogue of Microorganisms (GCM) 10K type strain sequencing project: providing services to taxonomists for standard genome sequencing and annotation.</title>
        <authorList>
            <consortium name="The Broad Institute Genomics Platform"/>
            <consortium name="The Broad Institute Genome Sequencing Center for Infectious Disease"/>
            <person name="Wu L."/>
            <person name="Ma J."/>
        </authorList>
    </citation>
    <scope>NUCLEOTIDE SEQUENCE [LARGE SCALE GENOMIC DNA]</scope>
    <source>
        <strain evidence="2 3">CGMCC 1.10387</strain>
    </source>
</reference>
<keyword evidence="3" id="KW-1185">Reference proteome</keyword>
<feature type="transmembrane region" description="Helical" evidence="1">
    <location>
        <begin position="25"/>
        <end position="44"/>
    </location>
</feature>
<evidence type="ECO:0000313" key="3">
    <source>
        <dbReference type="Proteomes" id="UP001597092"/>
    </source>
</evidence>
<name>A0ABD6DV52_9EURY</name>
<dbReference type="RefSeq" id="WP_256306957.1">
    <property type="nucleotide sequence ID" value="NZ_JANHAW010000001.1"/>
</dbReference>
<evidence type="ECO:0000256" key="1">
    <source>
        <dbReference type="SAM" id="Phobius"/>
    </source>
</evidence>
<dbReference type="Proteomes" id="UP001597092">
    <property type="component" value="Unassembled WGS sequence"/>
</dbReference>
<protein>
    <submittedName>
        <fullName evidence="2">Uncharacterized protein</fullName>
    </submittedName>
</protein>
<dbReference type="EMBL" id="JBHUDP010000002">
    <property type="protein sequence ID" value="MFD1685110.1"/>
    <property type="molecule type" value="Genomic_DNA"/>
</dbReference>
<evidence type="ECO:0000313" key="2">
    <source>
        <dbReference type="EMBL" id="MFD1685110.1"/>
    </source>
</evidence>
<keyword evidence="1" id="KW-0812">Transmembrane</keyword>
<comment type="caution">
    <text evidence="2">The sequence shown here is derived from an EMBL/GenBank/DDBJ whole genome shotgun (WGS) entry which is preliminary data.</text>
</comment>
<sequence>MPLRVRWLPGRLPGTAPDAPRRNTLVILGYLLGGILFAGILYALV</sequence>
<accession>A0ABD6DV52</accession>
<keyword evidence="1" id="KW-0472">Membrane</keyword>
<organism evidence="2 3">
    <name type="scientific">Halobellus litoreus</name>
    <dbReference type="NCBI Taxonomy" id="755310"/>
    <lineage>
        <taxon>Archaea</taxon>
        <taxon>Methanobacteriati</taxon>
        <taxon>Methanobacteriota</taxon>
        <taxon>Stenosarchaea group</taxon>
        <taxon>Halobacteria</taxon>
        <taxon>Halobacteriales</taxon>
        <taxon>Haloferacaceae</taxon>
        <taxon>Halobellus</taxon>
    </lineage>
</organism>
<keyword evidence="1" id="KW-1133">Transmembrane helix</keyword>
<gene>
    <name evidence="2" type="ORF">ACFSAS_05725</name>
</gene>
<proteinExistence type="predicted"/>